<name>A0ACB8R615_9AGAM</name>
<evidence type="ECO:0000313" key="1">
    <source>
        <dbReference type="EMBL" id="KAI0039312.1"/>
    </source>
</evidence>
<reference evidence="1" key="2">
    <citation type="journal article" date="2022" name="New Phytol.">
        <title>Evolutionary transition to the ectomycorrhizal habit in the genomes of a hyperdiverse lineage of mushroom-forming fungi.</title>
        <authorList>
            <person name="Looney B."/>
            <person name="Miyauchi S."/>
            <person name="Morin E."/>
            <person name="Drula E."/>
            <person name="Courty P.E."/>
            <person name="Kohler A."/>
            <person name="Kuo A."/>
            <person name="LaButti K."/>
            <person name="Pangilinan J."/>
            <person name="Lipzen A."/>
            <person name="Riley R."/>
            <person name="Andreopoulos W."/>
            <person name="He G."/>
            <person name="Johnson J."/>
            <person name="Nolan M."/>
            <person name="Tritt A."/>
            <person name="Barry K.W."/>
            <person name="Grigoriev I.V."/>
            <person name="Nagy L.G."/>
            <person name="Hibbett D."/>
            <person name="Henrissat B."/>
            <person name="Matheny P.B."/>
            <person name="Labbe J."/>
            <person name="Martin F.M."/>
        </authorList>
    </citation>
    <scope>NUCLEOTIDE SEQUENCE</scope>
    <source>
        <strain evidence="1">FP105234-sp</strain>
    </source>
</reference>
<organism evidence="1 2">
    <name type="scientific">Auriscalpium vulgare</name>
    <dbReference type="NCBI Taxonomy" id="40419"/>
    <lineage>
        <taxon>Eukaryota</taxon>
        <taxon>Fungi</taxon>
        <taxon>Dikarya</taxon>
        <taxon>Basidiomycota</taxon>
        <taxon>Agaricomycotina</taxon>
        <taxon>Agaricomycetes</taxon>
        <taxon>Russulales</taxon>
        <taxon>Auriscalpiaceae</taxon>
        <taxon>Auriscalpium</taxon>
    </lineage>
</organism>
<dbReference type="EMBL" id="MU276322">
    <property type="protein sequence ID" value="KAI0039312.1"/>
    <property type="molecule type" value="Genomic_DNA"/>
</dbReference>
<accession>A0ACB8R615</accession>
<protein>
    <submittedName>
        <fullName evidence="1">Uncharacterized protein</fullName>
    </submittedName>
</protein>
<dbReference type="Proteomes" id="UP000814033">
    <property type="component" value="Unassembled WGS sequence"/>
</dbReference>
<sequence length="236" mass="26396">MNDSLSKHQLKLFPSSPMAAVNSLPSTYQPIDQSLPLSRSSRLYPQFGAFAVFTLDPVASLEALDDPAALDAARALAPSCKKYIGYVAGVLDLPFQDRKYHKCDVYILSRGLAIPSPTRHIDENMCIPVAPATHPQGRRAAAPTPALPLPWDDLYIHYNAFFALRVKTDRHETDLSASPMFSLAELFAVERLLSEDGQRQDALFQEEWLRSRQTGGIDESSILMMDLTLQRHFTRH</sequence>
<proteinExistence type="predicted"/>
<reference evidence="1" key="1">
    <citation type="submission" date="2021-02" db="EMBL/GenBank/DDBJ databases">
        <authorList>
            <consortium name="DOE Joint Genome Institute"/>
            <person name="Ahrendt S."/>
            <person name="Looney B.P."/>
            <person name="Miyauchi S."/>
            <person name="Morin E."/>
            <person name="Drula E."/>
            <person name="Courty P.E."/>
            <person name="Chicoki N."/>
            <person name="Fauchery L."/>
            <person name="Kohler A."/>
            <person name="Kuo A."/>
            <person name="Labutti K."/>
            <person name="Pangilinan J."/>
            <person name="Lipzen A."/>
            <person name="Riley R."/>
            <person name="Andreopoulos W."/>
            <person name="He G."/>
            <person name="Johnson J."/>
            <person name="Barry K.W."/>
            <person name="Grigoriev I.V."/>
            <person name="Nagy L."/>
            <person name="Hibbett D."/>
            <person name="Henrissat B."/>
            <person name="Matheny P.B."/>
            <person name="Labbe J."/>
            <person name="Martin F."/>
        </authorList>
    </citation>
    <scope>NUCLEOTIDE SEQUENCE</scope>
    <source>
        <strain evidence="1">FP105234-sp</strain>
    </source>
</reference>
<gene>
    <name evidence="1" type="ORF">FA95DRAFT_1036395</name>
</gene>
<keyword evidence="2" id="KW-1185">Reference proteome</keyword>
<comment type="caution">
    <text evidence="1">The sequence shown here is derived from an EMBL/GenBank/DDBJ whole genome shotgun (WGS) entry which is preliminary data.</text>
</comment>
<evidence type="ECO:0000313" key="2">
    <source>
        <dbReference type="Proteomes" id="UP000814033"/>
    </source>
</evidence>